<dbReference type="Proteomes" id="UP001054945">
    <property type="component" value="Unassembled WGS sequence"/>
</dbReference>
<dbReference type="EMBL" id="BPLR01016666">
    <property type="protein sequence ID" value="GIY85567.1"/>
    <property type="molecule type" value="Genomic_DNA"/>
</dbReference>
<feature type="transmembrane region" description="Helical" evidence="1">
    <location>
        <begin position="59"/>
        <end position="81"/>
    </location>
</feature>
<gene>
    <name evidence="2" type="ORF">CEXT_759971</name>
</gene>
<accession>A0AAV4WRV8</accession>
<proteinExistence type="predicted"/>
<keyword evidence="1" id="KW-1133">Transmembrane helix</keyword>
<evidence type="ECO:0000256" key="1">
    <source>
        <dbReference type="SAM" id="Phobius"/>
    </source>
</evidence>
<keyword evidence="1" id="KW-0472">Membrane</keyword>
<sequence>MILVGMLGQIHIHCNSDMPQCSNIVLVVIAYNSWSLLLGHVGCALILQRLVAASFIRSMLLEIVACVSITVITLLTKLSWWRQRCNRLIPNVQSSFFNPLGVVLDYDGFRDF</sequence>
<keyword evidence="3" id="KW-1185">Reference proteome</keyword>
<comment type="caution">
    <text evidence="2">The sequence shown here is derived from an EMBL/GenBank/DDBJ whole genome shotgun (WGS) entry which is preliminary data.</text>
</comment>
<evidence type="ECO:0000313" key="3">
    <source>
        <dbReference type="Proteomes" id="UP001054945"/>
    </source>
</evidence>
<evidence type="ECO:0000313" key="2">
    <source>
        <dbReference type="EMBL" id="GIY85567.1"/>
    </source>
</evidence>
<name>A0AAV4WRV8_CAEEX</name>
<feature type="transmembrane region" description="Helical" evidence="1">
    <location>
        <begin position="24"/>
        <end position="47"/>
    </location>
</feature>
<organism evidence="2 3">
    <name type="scientific">Caerostris extrusa</name>
    <name type="common">Bark spider</name>
    <name type="synonym">Caerostris bankana</name>
    <dbReference type="NCBI Taxonomy" id="172846"/>
    <lineage>
        <taxon>Eukaryota</taxon>
        <taxon>Metazoa</taxon>
        <taxon>Ecdysozoa</taxon>
        <taxon>Arthropoda</taxon>
        <taxon>Chelicerata</taxon>
        <taxon>Arachnida</taxon>
        <taxon>Araneae</taxon>
        <taxon>Araneomorphae</taxon>
        <taxon>Entelegynae</taxon>
        <taxon>Araneoidea</taxon>
        <taxon>Araneidae</taxon>
        <taxon>Caerostris</taxon>
    </lineage>
</organism>
<protein>
    <submittedName>
        <fullName evidence="2">Uncharacterized protein</fullName>
    </submittedName>
</protein>
<reference evidence="2 3" key="1">
    <citation type="submission" date="2021-06" db="EMBL/GenBank/DDBJ databases">
        <title>Caerostris extrusa draft genome.</title>
        <authorList>
            <person name="Kono N."/>
            <person name="Arakawa K."/>
        </authorList>
    </citation>
    <scope>NUCLEOTIDE SEQUENCE [LARGE SCALE GENOMIC DNA]</scope>
</reference>
<dbReference type="AlphaFoldDB" id="A0AAV4WRV8"/>
<keyword evidence="1" id="KW-0812">Transmembrane</keyword>